<dbReference type="GO" id="GO:0043814">
    <property type="term" value="F:phospholactate guanylyltransferase activity"/>
    <property type="evidence" value="ECO:0007669"/>
    <property type="project" value="InterPro"/>
</dbReference>
<evidence type="ECO:0000256" key="2">
    <source>
        <dbReference type="ARBA" id="ARBA00022695"/>
    </source>
</evidence>
<keyword evidence="6" id="KW-1185">Reference proteome</keyword>
<evidence type="ECO:0000256" key="4">
    <source>
        <dbReference type="ARBA" id="ARBA00023134"/>
    </source>
</evidence>
<comment type="caution">
    <text evidence="5">The sequence shown here is derived from an EMBL/GenBank/DDBJ whole genome shotgun (WGS) entry which is preliminary data.</text>
</comment>
<dbReference type="EMBL" id="RFFI01000054">
    <property type="protein sequence ID" value="RMI09296.1"/>
    <property type="molecule type" value="Genomic_DNA"/>
</dbReference>
<organism evidence="5 6">
    <name type="scientific">Cellulomonas triticagri</name>
    <dbReference type="NCBI Taxonomy" id="2483352"/>
    <lineage>
        <taxon>Bacteria</taxon>
        <taxon>Bacillati</taxon>
        <taxon>Actinomycetota</taxon>
        <taxon>Actinomycetes</taxon>
        <taxon>Micrococcales</taxon>
        <taxon>Cellulomonadaceae</taxon>
        <taxon>Cellulomonas</taxon>
    </lineage>
</organism>
<dbReference type="Pfam" id="PF01983">
    <property type="entry name" value="CofC"/>
    <property type="match status" value="1"/>
</dbReference>
<dbReference type="SUPFAM" id="SSF53448">
    <property type="entry name" value="Nucleotide-diphospho-sugar transferases"/>
    <property type="match status" value="1"/>
</dbReference>
<gene>
    <name evidence="5" type="ORF">EBM89_11060</name>
</gene>
<proteinExistence type="predicted"/>
<dbReference type="PANTHER" id="PTHR40392:SF1">
    <property type="entry name" value="2-PHOSPHO-L-LACTATE GUANYLYLTRANSFERASE"/>
    <property type="match status" value="1"/>
</dbReference>
<dbReference type="PANTHER" id="PTHR40392">
    <property type="entry name" value="2-PHOSPHO-L-LACTATE GUANYLYLTRANSFERASE"/>
    <property type="match status" value="1"/>
</dbReference>
<keyword evidence="3" id="KW-0547">Nucleotide-binding</keyword>
<keyword evidence="4" id="KW-0342">GTP-binding</keyword>
<accession>A0A3M2JAS7</accession>
<keyword evidence="2 5" id="KW-0548">Nucleotidyltransferase</keyword>
<dbReference type="Proteomes" id="UP000269289">
    <property type="component" value="Unassembled WGS sequence"/>
</dbReference>
<reference evidence="5 6" key="1">
    <citation type="submission" date="2018-10" db="EMBL/GenBank/DDBJ databases">
        <title>Isolation, diversity and antifungal activity of actinobacteria from wheat.</title>
        <authorList>
            <person name="Han C."/>
        </authorList>
    </citation>
    <scope>NUCLEOTIDE SEQUENCE [LARGE SCALE GENOMIC DNA]</scope>
    <source>
        <strain evidence="5 6">NEAU-YY56</strain>
    </source>
</reference>
<protein>
    <submittedName>
        <fullName evidence="5">2-phospho-L-lactate guanylyltransferase</fullName>
    </submittedName>
</protein>
<dbReference type="InterPro" id="IPR029044">
    <property type="entry name" value="Nucleotide-diphossugar_trans"/>
</dbReference>
<dbReference type="GO" id="GO:0005525">
    <property type="term" value="F:GTP binding"/>
    <property type="evidence" value="ECO:0007669"/>
    <property type="project" value="UniProtKB-KW"/>
</dbReference>
<dbReference type="Gene3D" id="3.90.550.10">
    <property type="entry name" value="Spore Coat Polysaccharide Biosynthesis Protein SpsA, Chain A"/>
    <property type="match status" value="1"/>
</dbReference>
<evidence type="ECO:0000313" key="6">
    <source>
        <dbReference type="Proteomes" id="UP000269289"/>
    </source>
</evidence>
<evidence type="ECO:0000256" key="1">
    <source>
        <dbReference type="ARBA" id="ARBA00022679"/>
    </source>
</evidence>
<feature type="non-terminal residue" evidence="5">
    <location>
        <position position="82"/>
    </location>
</feature>
<dbReference type="InterPro" id="IPR002835">
    <property type="entry name" value="CofC"/>
</dbReference>
<evidence type="ECO:0000256" key="3">
    <source>
        <dbReference type="ARBA" id="ARBA00022741"/>
    </source>
</evidence>
<sequence>MLHARWVLVVPVKEASRGKTRLADVLEPGARAALVRAMALDTVEAVLAAPRVARVVVVTGDGPVAAAAAALPRVRVLPEPAP</sequence>
<evidence type="ECO:0000313" key="5">
    <source>
        <dbReference type="EMBL" id="RMI09296.1"/>
    </source>
</evidence>
<keyword evidence="1 5" id="KW-0808">Transferase</keyword>
<name>A0A3M2JAS7_9CELL</name>
<dbReference type="AlphaFoldDB" id="A0A3M2JAS7"/>